<dbReference type="RefSeq" id="WP_425565496.1">
    <property type="nucleotide sequence ID" value="NZ_BAAARY010000002.1"/>
</dbReference>
<comment type="caution">
    <text evidence="3">The sequence shown here is derived from an EMBL/GenBank/DDBJ whole genome shotgun (WGS) entry which is preliminary data.</text>
</comment>
<sequence>MALAFGARPLHDNDFPAYSMSAAASMLGVTPAFLRGLGEHGLLTPGRSTGGHRRYSQNELHLAGRAREVVDQGLGLVAACRIVDLERRLAAAEMTIAELRARLAGRPGAPTLPGRAPTRAAKASAPPN</sequence>
<protein>
    <submittedName>
        <fullName evidence="3">MerR family transcriptional regulator</fullName>
    </submittedName>
</protein>
<keyword evidence="4" id="KW-1185">Reference proteome</keyword>
<evidence type="ECO:0000259" key="2">
    <source>
        <dbReference type="PROSITE" id="PS50937"/>
    </source>
</evidence>
<feature type="domain" description="HTH merR-type" evidence="2">
    <location>
        <begin position="17"/>
        <end position="85"/>
    </location>
</feature>
<dbReference type="Gene3D" id="1.10.1660.10">
    <property type="match status" value="1"/>
</dbReference>
<dbReference type="Pfam" id="PF13411">
    <property type="entry name" value="MerR_1"/>
    <property type="match status" value="1"/>
</dbReference>
<evidence type="ECO:0000313" key="3">
    <source>
        <dbReference type="EMBL" id="GAA2514689.1"/>
    </source>
</evidence>
<evidence type="ECO:0000313" key="4">
    <source>
        <dbReference type="Proteomes" id="UP001499978"/>
    </source>
</evidence>
<reference evidence="4" key="1">
    <citation type="journal article" date="2019" name="Int. J. Syst. Evol. Microbiol.">
        <title>The Global Catalogue of Microorganisms (GCM) 10K type strain sequencing project: providing services to taxonomists for standard genome sequencing and annotation.</title>
        <authorList>
            <consortium name="The Broad Institute Genomics Platform"/>
            <consortium name="The Broad Institute Genome Sequencing Center for Infectious Disease"/>
            <person name="Wu L."/>
            <person name="Ma J."/>
        </authorList>
    </citation>
    <scope>NUCLEOTIDE SEQUENCE [LARGE SCALE GENOMIC DNA]</scope>
    <source>
        <strain evidence="4">JCM 3367</strain>
    </source>
</reference>
<feature type="region of interest" description="Disordered" evidence="1">
    <location>
        <begin position="104"/>
        <end position="128"/>
    </location>
</feature>
<name>A0ABP6AIL1_9ACTN</name>
<gene>
    <name evidence="3" type="ORF">GCM10010201_08650</name>
</gene>
<dbReference type="InterPro" id="IPR009061">
    <property type="entry name" value="DNA-bd_dom_put_sf"/>
</dbReference>
<dbReference type="SMART" id="SM00422">
    <property type="entry name" value="HTH_MERR"/>
    <property type="match status" value="1"/>
</dbReference>
<evidence type="ECO:0000256" key="1">
    <source>
        <dbReference type="SAM" id="MobiDB-lite"/>
    </source>
</evidence>
<accession>A0ABP6AIL1</accession>
<dbReference type="EMBL" id="BAAARY010000002">
    <property type="protein sequence ID" value="GAA2514689.1"/>
    <property type="molecule type" value="Genomic_DNA"/>
</dbReference>
<dbReference type="PROSITE" id="PS50937">
    <property type="entry name" value="HTH_MERR_2"/>
    <property type="match status" value="1"/>
</dbReference>
<dbReference type="SUPFAM" id="SSF46955">
    <property type="entry name" value="Putative DNA-binding domain"/>
    <property type="match status" value="1"/>
</dbReference>
<organism evidence="3 4">
    <name type="scientific">Pilimelia columellifera subsp. columellifera</name>
    <dbReference type="NCBI Taxonomy" id="706583"/>
    <lineage>
        <taxon>Bacteria</taxon>
        <taxon>Bacillati</taxon>
        <taxon>Actinomycetota</taxon>
        <taxon>Actinomycetes</taxon>
        <taxon>Micromonosporales</taxon>
        <taxon>Micromonosporaceae</taxon>
        <taxon>Pilimelia</taxon>
    </lineage>
</organism>
<dbReference type="Proteomes" id="UP001499978">
    <property type="component" value="Unassembled WGS sequence"/>
</dbReference>
<proteinExistence type="predicted"/>
<dbReference type="InterPro" id="IPR000551">
    <property type="entry name" value="MerR-type_HTH_dom"/>
</dbReference>